<dbReference type="Proteomes" id="UP000001460">
    <property type="component" value="Unassembled WGS sequence"/>
</dbReference>
<evidence type="ECO:0000313" key="2">
    <source>
        <dbReference type="Proteomes" id="UP000001460"/>
    </source>
</evidence>
<name>B6AAT7_CRYMR</name>
<reference evidence="1" key="1">
    <citation type="submission" date="2008-06" db="EMBL/GenBank/DDBJ databases">
        <authorList>
            <person name="Lorenzi H."/>
            <person name="Inman J."/>
            <person name="Miller J."/>
            <person name="Schobel S."/>
            <person name="Amedeo P."/>
            <person name="Caler E.V."/>
            <person name="da Silva J."/>
        </authorList>
    </citation>
    <scope>NUCLEOTIDE SEQUENCE [LARGE SCALE GENOMIC DNA]</scope>
    <source>
        <strain evidence="1">RN66</strain>
    </source>
</reference>
<accession>B6AAT7</accession>
<dbReference type="VEuPathDB" id="CryptoDB:CMU_024950"/>
<dbReference type="GeneID" id="6995068"/>
<keyword evidence="2" id="KW-1185">Reference proteome</keyword>
<protein>
    <submittedName>
        <fullName evidence="1">Uncharacterized protein</fullName>
    </submittedName>
</protein>
<evidence type="ECO:0000313" key="1">
    <source>
        <dbReference type="EMBL" id="EEA05489.1"/>
    </source>
</evidence>
<dbReference type="RefSeq" id="XP_002139838.1">
    <property type="nucleotide sequence ID" value="XM_002139802.1"/>
</dbReference>
<proteinExistence type="predicted"/>
<dbReference type="OrthoDB" id="343317at2759"/>
<organism evidence="1 2">
    <name type="scientific">Cryptosporidium muris (strain RN66)</name>
    <dbReference type="NCBI Taxonomy" id="441375"/>
    <lineage>
        <taxon>Eukaryota</taxon>
        <taxon>Sar</taxon>
        <taxon>Alveolata</taxon>
        <taxon>Apicomplexa</taxon>
        <taxon>Conoidasida</taxon>
        <taxon>Coccidia</taxon>
        <taxon>Eucoccidiorida</taxon>
        <taxon>Eimeriorina</taxon>
        <taxon>Cryptosporidiidae</taxon>
        <taxon>Cryptosporidium</taxon>
    </lineage>
</organism>
<dbReference type="AlphaFoldDB" id="B6AAT7"/>
<gene>
    <name evidence="1" type="ORF">CMU_024950</name>
</gene>
<dbReference type="EMBL" id="DS989727">
    <property type="protein sequence ID" value="EEA05489.1"/>
    <property type="molecule type" value="Genomic_DNA"/>
</dbReference>
<sequence length="448" mass="50194">MKQSYHTNNNNDHICSKYIRSDNEQDRIVHHYHKVTELANIDTVDTVYKSIDDENTPKTPTFNKNKNSLLYNNINSNGSFNSPIVKSSMDLSINSVNRSTAPSSLVSTQLRVRPCSPSEVVITTPKNKKICTGPQIDSFLGSPRDKNRYDNNLVNKINGPLILSAVLQVLASIQNTKGTCDGLSENKIDHNIVKDNCKIINNASKTLNTKLPGVPPATAALALAYCLSVAATTAQLRKNENLTSDETLLTINNISNNINTVSSEKPEKNANKTLNVDQFKLPPMNFSFNPILCNKYDGISNEKIDCLDVNETRYNIIEELIERNSDNSILSGKIRDNINIWDDLNFIDLTNKIDFDIPYDRNHAFNRNELVFSHPIEINDIFEAHISFSGKNSQVINKYNVHIQSLCDGFLTDSTGNSFSKSKNISYNKKRNVTINSMNSLIQMVGSR</sequence>